<feature type="compositionally biased region" description="Acidic residues" evidence="1">
    <location>
        <begin position="90"/>
        <end position="100"/>
    </location>
</feature>
<feature type="region of interest" description="Disordered" evidence="1">
    <location>
        <begin position="1"/>
        <end position="22"/>
    </location>
</feature>
<sequence>MISSQPPSQHQQPAPQHPPLRSKSLTARITNNVQHLPTTTMNESIYSNRKICFNDQIQSTNNQRPKENIYTEIQIKSSSNTNDVRQIQTNDDDSNNDDTDNTNANVKPSRFSRLYRAFKLFGLTTGNNNRTNNNSGSSSSPSSTPAKNSSPVKSIAKNLLNLKSNTSTMMNVKSVVGDSTPVTTVTTSSGATSLKISNGTTVVGGGGNVPINPINGQPLTRPPHSHRFHHQNATQWTQV</sequence>
<name>A0A9D4SJ96_DERFA</name>
<proteinExistence type="predicted"/>
<reference evidence="2" key="1">
    <citation type="submission" date="2020-06" db="EMBL/GenBank/DDBJ databases">
        <authorList>
            <person name="Ji K."/>
            <person name="Li J."/>
        </authorList>
    </citation>
    <scope>NUCLEOTIDE SEQUENCE</scope>
    <source>
        <strain evidence="2">JKM2019</strain>
        <tissue evidence="2">Whole body</tissue>
    </source>
</reference>
<gene>
    <name evidence="2" type="ORF">HUG17_6065</name>
</gene>
<feature type="compositionally biased region" description="Polar residues" evidence="1">
    <location>
        <begin position="74"/>
        <end position="88"/>
    </location>
</feature>
<reference evidence="2" key="2">
    <citation type="journal article" date="2021" name="World Allergy Organ. J.">
        <title>Chromosome-level assembly of Dermatophagoides farinae genome and transcriptome reveals two novel allergens Der f 37 and Der f 39.</title>
        <authorList>
            <person name="Chen J."/>
            <person name="Cai Z."/>
            <person name="Fan D."/>
            <person name="Hu J."/>
            <person name="Hou Y."/>
            <person name="He Y."/>
            <person name="Zhang Z."/>
            <person name="Zhao Z."/>
            <person name="Gao P."/>
            <person name="Hu W."/>
            <person name="Sun J."/>
            <person name="Li J."/>
            <person name="Ji K."/>
        </authorList>
    </citation>
    <scope>NUCLEOTIDE SEQUENCE</scope>
    <source>
        <strain evidence="2">JKM2019</strain>
    </source>
</reference>
<dbReference type="Proteomes" id="UP000828236">
    <property type="component" value="Unassembled WGS sequence"/>
</dbReference>
<feature type="region of interest" description="Disordered" evidence="1">
    <location>
        <begin position="74"/>
        <end position="108"/>
    </location>
</feature>
<protein>
    <submittedName>
        <fullName evidence="2">Uncharacterized protein</fullName>
    </submittedName>
</protein>
<feature type="region of interest" description="Disordered" evidence="1">
    <location>
        <begin position="124"/>
        <end position="152"/>
    </location>
</feature>
<organism evidence="2">
    <name type="scientific">Dermatophagoides farinae</name>
    <name type="common">American house dust mite</name>
    <dbReference type="NCBI Taxonomy" id="6954"/>
    <lineage>
        <taxon>Eukaryota</taxon>
        <taxon>Metazoa</taxon>
        <taxon>Ecdysozoa</taxon>
        <taxon>Arthropoda</taxon>
        <taxon>Chelicerata</taxon>
        <taxon>Arachnida</taxon>
        <taxon>Acari</taxon>
        <taxon>Acariformes</taxon>
        <taxon>Sarcoptiformes</taxon>
        <taxon>Astigmata</taxon>
        <taxon>Psoroptidia</taxon>
        <taxon>Analgoidea</taxon>
        <taxon>Pyroglyphidae</taxon>
        <taxon>Dermatophagoidinae</taxon>
        <taxon>Dermatophagoides</taxon>
    </lineage>
</organism>
<comment type="caution">
    <text evidence="2">The sequence shown here is derived from an EMBL/GenBank/DDBJ whole genome shotgun (WGS) entry which is preliminary data.</text>
</comment>
<dbReference type="AlphaFoldDB" id="A0A9D4SJ96"/>
<feature type="compositionally biased region" description="Low complexity" evidence="1">
    <location>
        <begin position="124"/>
        <end position="151"/>
    </location>
</feature>
<accession>A0A9D4SJ96</accession>
<feature type="compositionally biased region" description="Low complexity" evidence="1">
    <location>
        <begin position="1"/>
        <end position="14"/>
    </location>
</feature>
<dbReference type="EMBL" id="SDOV01000002">
    <property type="protein sequence ID" value="KAH7643703.1"/>
    <property type="molecule type" value="Genomic_DNA"/>
</dbReference>
<evidence type="ECO:0000256" key="1">
    <source>
        <dbReference type="SAM" id="MobiDB-lite"/>
    </source>
</evidence>
<evidence type="ECO:0000313" key="2">
    <source>
        <dbReference type="EMBL" id="KAH7643703.1"/>
    </source>
</evidence>